<comment type="caution">
    <text evidence="2">The sequence shown here is derived from an EMBL/GenBank/DDBJ whole genome shotgun (WGS) entry which is preliminary data.</text>
</comment>
<feature type="signal peptide" evidence="1">
    <location>
        <begin position="1"/>
        <end position="17"/>
    </location>
</feature>
<keyword evidence="1" id="KW-0732">Signal</keyword>
<evidence type="ECO:0000313" key="2">
    <source>
        <dbReference type="EMBL" id="KAH7261968.1"/>
    </source>
</evidence>
<accession>A0A8K0SC81</accession>
<evidence type="ECO:0000256" key="1">
    <source>
        <dbReference type="SAM" id="SignalP"/>
    </source>
</evidence>
<evidence type="ECO:0000313" key="3">
    <source>
        <dbReference type="Proteomes" id="UP000813427"/>
    </source>
</evidence>
<gene>
    <name evidence="2" type="ORF">BKA59DRAFT_8011</name>
</gene>
<keyword evidence="3" id="KW-1185">Reference proteome</keyword>
<organism evidence="2 3">
    <name type="scientific">Fusarium tricinctum</name>
    <dbReference type="NCBI Taxonomy" id="61284"/>
    <lineage>
        <taxon>Eukaryota</taxon>
        <taxon>Fungi</taxon>
        <taxon>Dikarya</taxon>
        <taxon>Ascomycota</taxon>
        <taxon>Pezizomycotina</taxon>
        <taxon>Sordariomycetes</taxon>
        <taxon>Hypocreomycetidae</taxon>
        <taxon>Hypocreales</taxon>
        <taxon>Nectriaceae</taxon>
        <taxon>Fusarium</taxon>
        <taxon>Fusarium tricinctum species complex</taxon>
    </lineage>
</organism>
<reference evidence="2" key="1">
    <citation type="journal article" date="2021" name="Nat. Commun.">
        <title>Genetic determinants of endophytism in the Arabidopsis root mycobiome.</title>
        <authorList>
            <person name="Mesny F."/>
            <person name="Miyauchi S."/>
            <person name="Thiergart T."/>
            <person name="Pickel B."/>
            <person name="Atanasova L."/>
            <person name="Karlsson M."/>
            <person name="Huettel B."/>
            <person name="Barry K.W."/>
            <person name="Haridas S."/>
            <person name="Chen C."/>
            <person name="Bauer D."/>
            <person name="Andreopoulos W."/>
            <person name="Pangilinan J."/>
            <person name="LaButti K."/>
            <person name="Riley R."/>
            <person name="Lipzen A."/>
            <person name="Clum A."/>
            <person name="Drula E."/>
            <person name="Henrissat B."/>
            <person name="Kohler A."/>
            <person name="Grigoriev I.V."/>
            <person name="Martin F.M."/>
            <person name="Hacquard S."/>
        </authorList>
    </citation>
    <scope>NUCLEOTIDE SEQUENCE</scope>
    <source>
        <strain evidence="2">MPI-SDFR-AT-0068</strain>
    </source>
</reference>
<dbReference type="EMBL" id="JAGPXF010000001">
    <property type="protein sequence ID" value="KAH7261968.1"/>
    <property type="molecule type" value="Genomic_DNA"/>
</dbReference>
<feature type="chain" id="PRO_5035471621" evidence="1">
    <location>
        <begin position="18"/>
        <end position="94"/>
    </location>
</feature>
<dbReference type="AlphaFoldDB" id="A0A8K0SC81"/>
<name>A0A8K0SC81_9HYPO</name>
<dbReference type="Proteomes" id="UP000813427">
    <property type="component" value="Unassembled WGS sequence"/>
</dbReference>
<proteinExistence type="predicted"/>
<protein>
    <submittedName>
        <fullName evidence="2">Uncharacterized protein</fullName>
    </submittedName>
</protein>
<sequence length="94" mass="10899">MAQCVFFFLLGWGYLRWNNEKAGGLRESGAGFGQLMRGWKNVQAARRLYQMWHPLSCIEYENPNGNTKLRTGSCSLVISVIYVKVRLYRYAMLL</sequence>